<evidence type="ECO:0000313" key="6">
    <source>
        <dbReference type="Proteomes" id="UP000234331"/>
    </source>
</evidence>
<name>A0A2I2KN99_9ACTN</name>
<dbReference type="PROSITE" id="PS50927">
    <property type="entry name" value="BULB_LECTIN"/>
    <property type="match status" value="1"/>
</dbReference>
<dbReference type="Pfam" id="PF13472">
    <property type="entry name" value="Lipase_GDSL_2"/>
    <property type="match status" value="1"/>
</dbReference>
<feature type="active site" evidence="1">
    <location>
        <position position="414"/>
    </location>
</feature>
<feature type="disulfide bond" evidence="2">
    <location>
        <begin position="349"/>
        <end position="395"/>
    </location>
</feature>
<keyword evidence="3" id="KW-0732">Signal</keyword>
<keyword evidence="2" id="KW-1015">Disulfide bond</keyword>
<dbReference type="InterPro" id="IPR036514">
    <property type="entry name" value="SGNH_hydro_sf"/>
</dbReference>
<dbReference type="InterPro" id="IPR037460">
    <property type="entry name" value="SEST-like"/>
</dbReference>
<dbReference type="Gene3D" id="2.90.10.10">
    <property type="entry name" value="Bulb-type lectin domain"/>
    <property type="match status" value="2"/>
</dbReference>
<reference evidence="5 6" key="1">
    <citation type="submission" date="2017-06" db="EMBL/GenBank/DDBJ databases">
        <authorList>
            <person name="Kim H.J."/>
            <person name="Triplett B.A."/>
        </authorList>
    </citation>
    <scope>NUCLEOTIDE SEQUENCE [LARGE SCALE GENOMIC DNA]</scope>
    <source>
        <strain evidence="5">FRACA_ARgP5</strain>
    </source>
</reference>
<dbReference type="InterPro" id="IPR001480">
    <property type="entry name" value="Bulb-type_lectin_dom"/>
</dbReference>
<dbReference type="InterPro" id="IPR036426">
    <property type="entry name" value="Bulb-type_lectin_dom_sf"/>
</dbReference>
<dbReference type="SUPFAM" id="SSF52266">
    <property type="entry name" value="SGNH hydrolase"/>
    <property type="match status" value="1"/>
</dbReference>
<sequence length="444" mass="46309">MTKKSTYRRARHSRYALVLVLALALALVFSYLSVAAAPVASAAQTGIVELAESAVPASTVPATSTQAPGGTTLLAGQSLRSPDGVWSLTMQDDGNAVLYGRGHVARWSTETNGTDGSSLEMQPDGNLVLYAPGRRPLWASGTQGHRGAWMELQNDGNLVLYAPGRVALWATGTHPRTTYVALGDSYSSGEGNPPFDSGTATLKDPCHRSQQAWPRLLGVEVSGQIAANGHLACSGAVIDDVLKRGQHPGSIDATPQVTRLAAINSKTPVGVVSVTIGGNDLGFSRTLAACFLIACVRHPADEAPQIDAVATRIRQEVVPAIRQAAPEARVIVVGYPRIVPRPGTQIAGCRWLSATEILHLNQVEDYLDGQLRAAATAAGATYVSVAGALAGHELCTKEPWIFPIGLSGGNLRGHPLPAGQRAMAAIVGTQAGYPIRPPAGTPAV</sequence>
<gene>
    <name evidence="5" type="ORF">FRACA_1720001</name>
</gene>
<evidence type="ECO:0000256" key="3">
    <source>
        <dbReference type="SAM" id="SignalP"/>
    </source>
</evidence>
<feature type="chain" id="PRO_5039025867" evidence="3">
    <location>
        <begin position="37"/>
        <end position="444"/>
    </location>
</feature>
<evidence type="ECO:0000256" key="2">
    <source>
        <dbReference type="PIRSR" id="PIRSR637460-2"/>
    </source>
</evidence>
<dbReference type="SUPFAM" id="SSF51110">
    <property type="entry name" value="alpha-D-mannose-specific plant lectins"/>
    <property type="match status" value="1"/>
</dbReference>
<dbReference type="PANTHER" id="PTHR37981:SF1">
    <property type="entry name" value="SGNH HYDROLASE-TYPE ESTERASE DOMAIN-CONTAINING PROTEIN"/>
    <property type="match status" value="1"/>
</dbReference>
<feature type="disulfide bond" evidence="2">
    <location>
        <begin position="290"/>
        <end position="295"/>
    </location>
</feature>
<dbReference type="Gene3D" id="3.40.50.1110">
    <property type="entry name" value="SGNH hydrolase"/>
    <property type="match status" value="1"/>
</dbReference>
<dbReference type="AlphaFoldDB" id="A0A2I2KN99"/>
<feature type="disulfide bond" evidence="2">
    <location>
        <begin position="206"/>
        <end position="233"/>
    </location>
</feature>
<proteinExistence type="predicted"/>
<dbReference type="SMART" id="SM00108">
    <property type="entry name" value="B_lectin"/>
    <property type="match status" value="1"/>
</dbReference>
<dbReference type="CDD" id="cd01823">
    <property type="entry name" value="SEST_like"/>
    <property type="match status" value="1"/>
</dbReference>
<evidence type="ECO:0000313" key="5">
    <source>
        <dbReference type="EMBL" id="SNQ47144.1"/>
    </source>
</evidence>
<dbReference type="CDD" id="cd00028">
    <property type="entry name" value="B_lectin"/>
    <property type="match status" value="1"/>
</dbReference>
<dbReference type="EMBL" id="FZMO01000082">
    <property type="protein sequence ID" value="SNQ47144.1"/>
    <property type="molecule type" value="Genomic_DNA"/>
</dbReference>
<dbReference type="PANTHER" id="PTHR37981">
    <property type="entry name" value="LIPASE 2"/>
    <property type="match status" value="1"/>
</dbReference>
<evidence type="ECO:0000256" key="1">
    <source>
        <dbReference type="PIRSR" id="PIRSR637460-1"/>
    </source>
</evidence>
<dbReference type="InterPro" id="IPR013830">
    <property type="entry name" value="SGNH_hydro"/>
</dbReference>
<dbReference type="Proteomes" id="UP000234331">
    <property type="component" value="Unassembled WGS sequence"/>
</dbReference>
<dbReference type="GO" id="GO:0004806">
    <property type="term" value="F:triacylglycerol lipase activity"/>
    <property type="evidence" value="ECO:0007669"/>
    <property type="project" value="TreeGrafter"/>
</dbReference>
<dbReference type="GO" id="GO:0019433">
    <property type="term" value="P:triglyceride catabolic process"/>
    <property type="evidence" value="ECO:0007669"/>
    <property type="project" value="TreeGrafter"/>
</dbReference>
<feature type="signal peptide" evidence="3">
    <location>
        <begin position="1"/>
        <end position="36"/>
    </location>
</feature>
<feature type="domain" description="Bulb-type lectin" evidence="4">
    <location>
        <begin position="64"/>
        <end position="173"/>
    </location>
</feature>
<keyword evidence="6" id="KW-1185">Reference proteome</keyword>
<evidence type="ECO:0000259" key="4">
    <source>
        <dbReference type="PROSITE" id="PS50927"/>
    </source>
</evidence>
<organism evidence="5 6">
    <name type="scientific">Frankia canadensis</name>
    <dbReference type="NCBI Taxonomy" id="1836972"/>
    <lineage>
        <taxon>Bacteria</taxon>
        <taxon>Bacillati</taxon>
        <taxon>Actinomycetota</taxon>
        <taxon>Actinomycetes</taxon>
        <taxon>Frankiales</taxon>
        <taxon>Frankiaceae</taxon>
        <taxon>Frankia</taxon>
    </lineage>
</organism>
<protein>
    <submittedName>
        <fullName evidence="5">Lysophospholipase L1-like esterase</fullName>
    </submittedName>
</protein>
<accession>A0A2I2KN99</accession>
<feature type="active site" description="Nucleophile" evidence="1">
    <location>
        <position position="185"/>
    </location>
</feature>